<gene>
    <name evidence="1" type="ORF">NCTC11421_02810</name>
</gene>
<dbReference type="AlphaFoldDB" id="A0A378W2W1"/>
<sequence length="68" mass="7535">MPSENRLDGIDACLNIGALERSSGCKRREERDMAGQAEQMAAELDRRGTAVFSGNIRMPTTAMSRFTR</sequence>
<dbReference type="EMBL" id="UGRI01000001">
    <property type="protein sequence ID" value="SUA24804.1"/>
    <property type="molecule type" value="Genomic_DNA"/>
</dbReference>
<protein>
    <submittedName>
        <fullName evidence="1">Esterase</fullName>
    </submittedName>
</protein>
<evidence type="ECO:0000313" key="1">
    <source>
        <dbReference type="EMBL" id="SUA24804.1"/>
    </source>
</evidence>
<accession>A0A378W2W1</accession>
<name>A0A378W2W1_NEIGO</name>
<reference evidence="1" key="1">
    <citation type="submission" date="2018-06" db="EMBL/GenBank/DDBJ databases">
        <authorList>
            <consortium name="Pathogen Informatics"/>
            <person name="Doyle S."/>
        </authorList>
    </citation>
    <scope>NUCLEOTIDE SEQUENCE [LARGE SCALE GENOMIC DNA]</scope>
    <source>
        <strain evidence="1">NCTC11421</strain>
    </source>
</reference>
<proteinExistence type="predicted"/>
<organism evidence="1">
    <name type="scientific">Neisseria gonorrhoeae</name>
    <dbReference type="NCBI Taxonomy" id="485"/>
    <lineage>
        <taxon>Bacteria</taxon>
        <taxon>Pseudomonadati</taxon>
        <taxon>Pseudomonadota</taxon>
        <taxon>Betaproteobacteria</taxon>
        <taxon>Neisseriales</taxon>
        <taxon>Neisseriaceae</taxon>
        <taxon>Neisseria</taxon>
    </lineage>
</organism>